<evidence type="ECO:0000256" key="1">
    <source>
        <dbReference type="SAM" id="MobiDB-lite"/>
    </source>
</evidence>
<comment type="caution">
    <text evidence="2">The sequence shown here is derived from an EMBL/GenBank/DDBJ whole genome shotgun (WGS) entry which is preliminary data.</text>
</comment>
<proteinExistence type="predicted"/>
<feature type="region of interest" description="Disordered" evidence="1">
    <location>
        <begin position="1"/>
        <end position="53"/>
    </location>
</feature>
<protein>
    <submittedName>
        <fullName evidence="2">Uncharacterized protein</fullName>
    </submittedName>
</protein>
<dbReference type="Proteomes" id="UP000713222">
    <property type="component" value="Unassembled WGS sequence"/>
</dbReference>
<feature type="compositionally biased region" description="Basic and acidic residues" evidence="1">
    <location>
        <begin position="1"/>
        <end position="17"/>
    </location>
</feature>
<name>A0A964XRW6_9PROT</name>
<evidence type="ECO:0000313" key="3">
    <source>
        <dbReference type="Proteomes" id="UP000713222"/>
    </source>
</evidence>
<gene>
    <name evidence="2" type="ORF">EBV32_02815</name>
</gene>
<evidence type="ECO:0000313" key="2">
    <source>
        <dbReference type="EMBL" id="NBN88006.1"/>
    </source>
</evidence>
<accession>A0A964XRW6</accession>
<sequence length="496" mass="52573">MADRKPKDPFAEFKDAPSDDPFAEFQDAPAEAAPVSEIPRRRGPSLASIGGRETGFRQQVEATGMTPEQRQAAVAGMIPVAASLAAGPVVGGTVRAVAPFLGRAAPVVEQFGRSVQSGGLAPKLSKTQTLLGAGTAGGVSTAVVNPEDASTGAVIGMMTPTAARVVRPFMRPSGPATKEVTKAADAEYTAMRSLNEQLSPQQFKELQTSLTDMAKQSQYLADKHDKIAKAFNIFKSQAKYNEPVSIDRVDKLRKELAKAANSADFEERDIAKNLVAQLDSFVANAAPESAAHLAAGRELVVNKSRSKIIDNILDKAKRSKNEPTETIRNEFVKLARGEGKYAAKKRQFSAEQQDIIQDIADGRASINALETIGQMFAPPRVIRPSQDEVLRGLQRMGLVGGSATGLGLTQAVSYPLAVGLGVTTAGIGAGSRAAANRLAMMEADRLRALAASGGVLQLRARPDLFPQFVPAAVGNAFAPEQVNFLAEQQRLAEQGF</sequence>
<dbReference type="EMBL" id="RGET01000035">
    <property type="protein sequence ID" value="NBN88006.1"/>
    <property type="molecule type" value="Genomic_DNA"/>
</dbReference>
<dbReference type="AlphaFoldDB" id="A0A964XRW6"/>
<reference evidence="2" key="1">
    <citation type="submission" date="2018-10" db="EMBL/GenBank/DDBJ databases">
        <title>Iterative Subtractive Binning of Freshwater Chronoseries Metagenomes Recovers Nearly Complete Genomes from over Four Hundred Novel Species.</title>
        <authorList>
            <person name="Rodriguez-R L.M."/>
            <person name="Tsementzi D."/>
            <person name="Luo C."/>
            <person name="Konstantinidis K.T."/>
        </authorList>
    </citation>
    <scope>NUCLEOTIDE SEQUENCE</scope>
    <source>
        <strain evidence="2">WB7_6_001</strain>
    </source>
</reference>
<organism evidence="2 3">
    <name type="scientific">Candidatus Fonsibacter lacus</name>
    <dbReference type="NCBI Taxonomy" id="2576439"/>
    <lineage>
        <taxon>Bacteria</taxon>
        <taxon>Pseudomonadati</taxon>
        <taxon>Pseudomonadota</taxon>
        <taxon>Alphaproteobacteria</taxon>
        <taxon>Candidatus Pelagibacterales</taxon>
        <taxon>Candidatus Pelagibacterales incertae sedis</taxon>
        <taxon>Candidatus Fonsibacter</taxon>
    </lineage>
</organism>